<organism evidence="3 4">
    <name type="scientific">Aegilops tauschii subsp. strangulata</name>
    <name type="common">Goatgrass</name>
    <dbReference type="NCBI Taxonomy" id="200361"/>
    <lineage>
        <taxon>Eukaryota</taxon>
        <taxon>Viridiplantae</taxon>
        <taxon>Streptophyta</taxon>
        <taxon>Embryophyta</taxon>
        <taxon>Tracheophyta</taxon>
        <taxon>Spermatophyta</taxon>
        <taxon>Magnoliopsida</taxon>
        <taxon>Liliopsida</taxon>
        <taxon>Poales</taxon>
        <taxon>Poaceae</taxon>
        <taxon>BOP clade</taxon>
        <taxon>Pooideae</taxon>
        <taxon>Triticodae</taxon>
        <taxon>Triticeae</taxon>
        <taxon>Triticinae</taxon>
        <taxon>Aegilops</taxon>
    </lineage>
</organism>
<reference evidence="3" key="3">
    <citation type="journal article" date="2017" name="Nature">
        <title>Genome sequence of the progenitor of the wheat D genome Aegilops tauschii.</title>
        <authorList>
            <person name="Luo M.C."/>
            <person name="Gu Y.Q."/>
            <person name="Puiu D."/>
            <person name="Wang H."/>
            <person name="Twardziok S.O."/>
            <person name="Deal K.R."/>
            <person name="Huo N."/>
            <person name="Zhu T."/>
            <person name="Wang L."/>
            <person name="Wang Y."/>
            <person name="McGuire P.E."/>
            <person name="Liu S."/>
            <person name="Long H."/>
            <person name="Ramasamy R.K."/>
            <person name="Rodriguez J.C."/>
            <person name="Van S.L."/>
            <person name="Yuan L."/>
            <person name="Wang Z."/>
            <person name="Xia Z."/>
            <person name="Xiao L."/>
            <person name="Anderson O.D."/>
            <person name="Ouyang S."/>
            <person name="Liang Y."/>
            <person name="Zimin A.V."/>
            <person name="Pertea G."/>
            <person name="Qi P."/>
            <person name="Bennetzen J.L."/>
            <person name="Dai X."/>
            <person name="Dawson M.W."/>
            <person name="Muller H.G."/>
            <person name="Kugler K."/>
            <person name="Rivarola-Duarte L."/>
            <person name="Spannagl M."/>
            <person name="Mayer K.F.X."/>
            <person name="Lu F.H."/>
            <person name="Bevan M.W."/>
            <person name="Leroy P."/>
            <person name="Li P."/>
            <person name="You F.M."/>
            <person name="Sun Q."/>
            <person name="Liu Z."/>
            <person name="Lyons E."/>
            <person name="Wicker T."/>
            <person name="Salzberg S.L."/>
            <person name="Devos K.M."/>
            <person name="Dvorak J."/>
        </authorList>
    </citation>
    <scope>NUCLEOTIDE SEQUENCE [LARGE SCALE GENOMIC DNA]</scope>
    <source>
        <strain evidence="3">cv. AL8/78</strain>
    </source>
</reference>
<reference evidence="4" key="2">
    <citation type="journal article" date="2017" name="Nat. Plants">
        <title>The Aegilops tauschii genome reveals multiple impacts of transposons.</title>
        <authorList>
            <person name="Zhao G."/>
            <person name="Zou C."/>
            <person name="Li K."/>
            <person name="Wang K."/>
            <person name="Li T."/>
            <person name="Gao L."/>
            <person name="Zhang X."/>
            <person name="Wang H."/>
            <person name="Yang Z."/>
            <person name="Liu X."/>
            <person name="Jiang W."/>
            <person name="Mao L."/>
            <person name="Kong X."/>
            <person name="Jiao Y."/>
            <person name="Jia J."/>
        </authorList>
    </citation>
    <scope>NUCLEOTIDE SEQUENCE [LARGE SCALE GENOMIC DNA]</scope>
    <source>
        <strain evidence="4">cv. AL8/78</strain>
    </source>
</reference>
<reference evidence="4" key="1">
    <citation type="journal article" date="2014" name="Science">
        <title>Ancient hybridizations among the ancestral genomes of bread wheat.</title>
        <authorList>
            <consortium name="International Wheat Genome Sequencing Consortium,"/>
            <person name="Marcussen T."/>
            <person name="Sandve S.R."/>
            <person name="Heier L."/>
            <person name="Spannagl M."/>
            <person name="Pfeifer M."/>
            <person name="Jakobsen K.S."/>
            <person name="Wulff B.B."/>
            <person name="Steuernagel B."/>
            <person name="Mayer K.F."/>
            <person name="Olsen O.A."/>
        </authorList>
    </citation>
    <scope>NUCLEOTIDE SEQUENCE [LARGE SCALE GENOMIC DNA]</scope>
    <source>
        <strain evidence="4">cv. AL8/78</strain>
    </source>
</reference>
<sequence length="122" mass="13065">SSLFFILAPAAFICSLLPHPSSSASHASPSRPRPVVAAPATGRWRLRARAFMLHAARFLDSCSSAASGGAPGPGAKILQLPWRSTHRPRRPRAAGRSRIRCCRLPARPPRKSVPSPACQVII</sequence>
<proteinExistence type="predicted"/>
<evidence type="ECO:0000313" key="3">
    <source>
        <dbReference type="EnsemblPlants" id="AET4Gv20648700.8"/>
    </source>
</evidence>
<feature type="chain" id="PRO_5019256066" evidence="2">
    <location>
        <begin position="24"/>
        <end position="122"/>
    </location>
</feature>
<feature type="signal peptide" evidence="2">
    <location>
        <begin position="1"/>
        <end position="23"/>
    </location>
</feature>
<feature type="region of interest" description="Disordered" evidence="1">
    <location>
        <begin position="65"/>
        <end position="97"/>
    </location>
</feature>
<feature type="compositionally biased region" description="Basic residues" evidence="1">
    <location>
        <begin position="84"/>
        <end position="97"/>
    </location>
</feature>
<keyword evidence="2" id="KW-0732">Signal</keyword>
<evidence type="ECO:0000256" key="1">
    <source>
        <dbReference type="SAM" id="MobiDB-lite"/>
    </source>
</evidence>
<protein>
    <submittedName>
        <fullName evidence="3">Uncharacterized protein</fullName>
    </submittedName>
</protein>
<dbReference type="AlphaFoldDB" id="A0A453IR70"/>
<reference evidence="3" key="4">
    <citation type="submission" date="2019-03" db="UniProtKB">
        <authorList>
            <consortium name="EnsemblPlants"/>
        </authorList>
    </citation>
    <scope>IDENTIFICATION</scope>
</reference>
<evidence type="ECO:0000256" key="2">
    <source>
        <dbReference type="SAM" id="SignalP"/>
    </source>
</evidence>
<accession>A0A453IR70</accession>
<name>A0A453IR70_AEGTS</name>
<evidence type="ECO:0000313" key="4">
    <source>
        <dbReference type="Proteomes" id="UP000015105"/>
    </source>
</evidence>
<dbReference type="Proteomes" id="UP000015105">
    <property type="component" value="Chromosome 4D"/>
</dbReference>
<keyword evidence="4" id="KW-1185">Reference proteome</keyword>
<dbReference type="EnsemblPlants" id="AET4Gv20648700.8">
    <property type="protein sequence ID" value="AET4Gv20648700.8"/>
    <property type="gene ID" value="AET4Gv20648700"/>
</dbReference>
<reference evidence="3" key="5">
    <citation type="journal article" date="2021" name="G3 (Bethesda)">
        <title>Aegilops tauschii genome assembly Aet v5.0 features greater sequence contiguity and improved annotation.</title>
        <authorList>
            <person name="Wang L."/>
            <person name="Zhu T."/>
            <person name="Rodriguez J.C."/>
            <person name="Deal K.R."/>
            <person name="Dubcovsky J."/>
            <person name="McGuire P.E."/>
            <person name="Lux T."/>
            <person name="Spannagl M."/>
            <person name="Mayer K.F.X."/>
            <person name="Baldrich P."/>
            <person name="Meyers B.C."/>
            <person name="Huo N."/>
            <person name="Gu Y.Q."/>
            <person name="Zhou H."/>
            <person name="Devos K.M."/>
            <person name="Bennetzen J.L."/>
            <person name="Unver T."/>
            <person name="Budak H."/>
            <person name="Gulick P.J."/>
            <person name="Galiba G."/>
            <person name="Kalapos B."/>
            <person name="Nelson D.R."/>
            <person name="Li P."/>
            <person name="You F.M."/>
            <person name="Luo M.C."/>
            <person name="Dvorak J."/>
        </authorList>
    </citation>
    <scope>NUCLEOTIDE SEQUENCE [LARGE SCALE GENOMIC DNA]</scope>
    <source>
        <strain evidence="3">cv. AL8/78</strain>
    </source>
</reference>
<dbReference type="Gramene" id="AET4Gv20648700.8">
    <property type="protein sequence ID" value="AET4Gv20648700.8"/>
    <property type="gene ID" value="AET4Gv20648700"/>
</dbReference>